<feature type="domain" description="UDP-N-acetylglucosamine 2-epimerase" evidence="5">
    <location>
        <begin position="22"/>
        <end position="362"/>
    </location>
</feature>
<dbReference type="NCBIfam" id="TIGR00236">
    <property type="entry name" value="wecB"/>
    <property type="match status" value="1"/>
</dbReference>
<keyword evidence="1 4" id="KW-0413">Isomerase</keyword>
<dbReference type="EC" id="5.1.3.14" evidence="3"/>
<evidence type="ECO:0000313" key="6">
    <source>
        <dbReference type="EMBL" id="MCG9973029.1"/>
    </source>
</evidence>
<dbReference type="Proteomes" id="UP001139344">
    <property type="component" value="Unassembled WGS sequence"/>
</dbReference>
<dbReference type="InterPro" id="IPR003331">
    <property type="entry name" value="UDP_GlcNAc_Epimerase_2_dom"/>
</dbReference>
<evidence type="ECO:0000259" key="5">
    <source>
        <dbReference type="Pfam" id="PF02350"/>
    </source>
</evidence>
<organism evidence="6 7">
    <name type="scientific">Christiangramia crocea</name>
    <dbReference type="NCBI Taxonomy" id="2904124"/>
    <lineage>
        <taxon>Bacteria</taxon>
        <taxon>Pseudomonadati</taxon>
        <taxon>Bacteroidota</taxon>
        <taxon>Flavobacteriia</taxon>
        <taxon>Flavobacteriales</taxon>
        <taxon>Flavobacteriaceae</taxon>
        <taxon>Christiangramia</taxon>
    </lineage>
</organism>
<evidence type="ECO:0000313" key="7">
    <source>
        <dbReference type="Proteomes" id="UP001139344"/>
    </source>
</evidence>
<sequence>MKVLICIGTRPEAIKMAPVCHELKKRNIPFRIISTGQHREMLAPIFDFFQFQPDYDMEIMQSGQSLNMIASRILSKADEILDAEKPDVLLVQGDTTSAAIVSLAAFNKKIPVAHVEAGLRTFDKAAPYPEELNRQMIARIADLHFAPTQSAIDNLIRENIPENTTRLVGNTIVDALHWALNKIKLKEVSIDEHLNDLIDPEKDLILVTGHRRENFGHGLMEICEAIKELSKRDNTQIIYPVHLNPNVKGPVYDQLGNMENIHLVEPVSYPEMIWLMNRAKLIISDSGGIQEEAPSFKTPVIVTRDLTERMEVVEAGLAVLTGADKNKIVAESHKYLKPDDPFSDIENPYGDGTAAIKIIDELSLFCSGKD</sequence>
<dbReference type="GO" id="GO:0008761">
    <property type="term" value="F:UDP-N-acetylglucosamine 2-epimerase activity"/>
    <property type="evidence" value="ECO:0007669"/>
    <property type="project" value="UniProtKB-EC"/>
</dbReference>
<dbReference type="PANTHER" id="PTHR43174:SF2">
    <property type="entry name" value="UDP-N-ACETYLGLUCOSAMINE 2-EPIMERASE"/>
    <property type="match status" value="1"/>
</dbReference>
<gene>
    <name evidence="6" type="primary">wecB</name>
    <name evidence="6" type="ORF">LU635_15365</name>
</gene>
<keyword evidence="7" id="KW-1185">Reference proteome</keyword>
<dbReference type="RefSeq" id="WP_240100390.1">
    <property type="nucleotide sequence ID" value="NZ_JAJSON010000026.1"/>
</dbReference>
<dbReference type="Gene3D" id="3.40.50.2000">
    <property type="entry name" value="Glycogen Phosphorylase B"/>
    <property type="match status" value="2"/>
</dbReference>
<comment type="caution">
    <text evidence="6">The sequence shown here is derived from an EMBL/GenBank/DDBJ whole genome shotgun (WGS) entry which is preliminary data.</text>
</comment>
<evidence type="ECO:0000256" key="3">
    <source>
        <dbReference type="ARBA" id="ARBA00038858"/>
    </source>
</evidence>
<comment type="similarity">
    <text evidence="2 4">Belongs to the UDP-N-acetylglucosamine 2-epimerase family.</text>
</comment>
<dbReference type="PANTHER" id="PTHR43174">
    <property type="entry name" value="UDP-N-ACETYLGLUCOSAMINE 2-EPIMERASE"/>
    <property type="match status" value="1"/>
</dbReference>
<reference evidence="6" key="1">
    <citation type="submission" date="2021-12" db="EMBL/GenBank/DDBJ databases">
        <title>Description of Gramella crocea sp. nov., a new bacterium isolated from activated sludge.</title>
        <authorList>
            <person name="Zhang X."/>
        </authorList>
    </citation>
    <scope>NUCLEOTIDE SEQUENCE</scope>
    <source>
        <strain evidence="6">YB25</strain>
    </source>
</reference>
<dbReference type="SUPFAM" id="SSF53756">
    <property type="entry name" value="UDP-Glycosyltransferase/glycogen phosphorylase"/>
    <property type="match status" value="1"/>
</dbReference>
<evidence type="ECO:0000256" key="4">
    <source>
        <dbReference type="RuleBase" id="RU003513"/>
    </source>
</evidence>
<dbReference type="EMBL" id="JAJSON010000026">
    <property type="protein sequence ID" value="MCG9973029.1"/>
    <property type="molecule type" value="Genomic_DNA"/>
</dbReference>
<evidence type="ECO:0000256" key="2">
    <source>
        <dbReference type="ARBA" id="ARBA00038209"/>
    </source>
</evidence>
<dbReference type="InterPro" id="IPR029767">
    <property type="entry name" value="WecB-like"/>
</dbReference>
<name>A0A9X1UZB4_9FLAO</name>
<dbReference type="Pfam" id="PF02350">
    <property type="entry name" value="Epimerase_2"/>
    <property type="match status" value="1"/>
</dbReference>
<proteinExistence type="inferred from homology"/>
<evidence type="ECO:0000256" key="1">
    <source>
        <dbReference type="ARBA" id="ARBA00023235"/>
    </source>
</evidence>
<accession>A0A9X1UZB4</accession>
<dbReference type="CDD" id="cd03786">
    <property type="entry name" value="GTB_UDP-GlcNAc_2-Epimerase"/>
    <property type="match status" value="1"/>
</dbReference>
<protein>
    <recommendedName>
        <fullName evidence="3">UDP-N-acetylglucosamine 2-epimerase (non-hydrolyzing)</fullName>
        <ecNumber evidence="3">5.1.3.14</ecNumber>
    </recommendedName>
</protein>
<dbReference type="AlphaFoldDB" id="A0A9X1UZB4"/>